<evidence type="ECO:0008006" key="5">
    <source>
        <dbReference type="Google" id="ProtNLM"/>
    </source>
</evidence>
<dbReference type="RefSeq" id="WP_244552326.1">
    <property type="nucleotide sequence ID" value="NZ_LT840185.1"/>
</dbReference>
<feature type="signal peptide" evidence="2">
    <location>
        <begin position="1"/>
        <end position="20"/>
    </location>
</feature>
<accession>A0A1X7GPV9</accession>
<dbReference type="PROSITE" id="PS51257">
    <property type="entry name" value="PROKAR_LIPOPROTEIN"/>
    <property type="match status" value="1"/>
</dbReference>
<feature type="chain" id="PRO_5012597963" description="DUF3298 domain-containing protein" evidence="2">
    <location>
        <begin position="21"/>
        <end position="227"/>
    </location>
</feature>
<proteinExistence type="predicted"/>
<feature type="region of interest" description="Disordered" evidence="1">
    <location>
        <begin position="57"/>
        <end position="82"/>
    </location>
</feature>
<keyword evidence="4" id="KW-1185">Reference proteome</keyword>
<evidence type="ECO:0000313" key="3">
    <source>
        <dbReference type="EMBL" id="SMF72822.1"/>
    </source>
</evidence>
<name>A0A1X7GPV9_9SPHN</name>
<reference evidence="4" key="1">
    <citation type="submission" date="2017-04" db="EMBL/GenBank/DDBJ databases">
        <authorList>
            <person name="Varghese N."/>
            <person name="Submissions S."/>
        </authorList>
    </citation>
    <scope>NUCLEOTIDE SEQUENCE [LARGE SCALE GENOMIC DNA]</scope>
    <source>
        <strain evidence="4">Dd16</strain>
    </source>
</reference>
<dbReference type="STRING" id="941907.SAMN06295910_2075"/>
<dbReference type="EMBL" id="LT840185">
    <property type="protein sequence ID" value="SMF72822.1"/>
    <property type="molecule type" value="Genomic_DNA"/>
</dbReference>
<gene>
    <name evidence="3" type="ORF">SAMN06295910_2075</name>
</gene>
<evidence type="ECO:0000256" key="1">
    <source>
        <dbReference type="SAM" id="MobiDB-lite"/>
    </source>
</evidence>
<dbReference type="AlphaFoldDB" id="A0A1X7GPV9"/>
<evidence type="ECO:0000313" key="4">
    <source>
        <dbReference type="Proteomes" id="UP000192934"/>
    </source>
</evidence>
<dbReference type="Proteomes" id="UP000192934">
    <property type="component" value="Chromosome I"/>
</dbReference>
<organism evidence="3 4">
    <name type="scientific">Allosphingosinicella indica</name>
    <dbReference type="NCBI Taxonomy" id="941907"/>
    <lineage>
        <taxon>Bacteria</taxon>
        <taxon>Pseudomonadati</taxon>
        <taxon>Pseudomonadota</taxon>
        <taxon>Alphaproteobacteria</taxon>
        <taxon>Sphingomonadales</taxon>
        <taxon>Sphingomonadaceae</taxon>
        <taxon>Allosphingosinicella</taxon>
    </lineage>
</organism>
<protein>
    <recommendedName>
        <fullName evidence="5">DUF3298 domain-containing protein</fullName>
    </recommendedName>
</protein>
<sequence>MRMGRMGRFVLALVAPCLLASCLLTPGRFTSTLDIRKDRSFTFTYAGEAILLDPAAEMNSSPSTEDGDAPKAAPTPKVETGDEIAKRRAIAEALAKEVGYRSAEYLGGGKFRVDYALSGTLDRGFVFPFNGDAGAIVPWVAVEVRRDGTARVKAPAFGKETSPNDMGVSPDKDGMKERAGSFTFTTDAELLMQNNESGTAPGPGTKVVWEVTPTSQTVPTAVVRFAK</sequence>
<keyword evidence="2" id="KW-0732">Signal</keyword>
<evidence type="ECO:0000256" key="2">
    <source>
        <dbReference type="SAM" id="SignalP"/>
    </source>
</evidence>